<dbReference type="RefSeq" id="WP_315626191.1">
    <property type="nucleotide sequence ID" value="NZ_JAUHMF010000004.1"/>
</dbReference>
<dbReference type="InterPro" id="IPR035940">
    <property type="entry name" value="CAP_sf"/>
</dbReference>
<reference evidence="2 3" key="1">
    <citation type="submission" date="2023-07" db="EMBL/GenBank/DDBJ databases">
        <title>Novel species of Thermanaerothrix with wide hydrolytic capabilities.</title>
        <authorList>
            <person name="Zayulina K.S."/>
            <person name="Podosokorskaya O.A."/>
            <person name="Elcheninov A.G."/>
        </authorList>
    </citation>
    <scope>NUCLEOTIDE SEQUENCE [LARGE SCALE GENOMIC DNA]</scope>
    <source>
        <strain evidence="2 3">4228-RoL</strain>
    </source>
</reference>
<dbReference type="CDD" id="cd05379">
    <property type="entry name" value="CAP_bacterial"/>
    <property type="match status" value="1"/>
</dbReference>
<keyword evidence="1" id="KW-0732">Signal</keyword>
<accession>A0ABU3NRL9</accession>
<keyword evidence="3" id="KW-1185">Reference proteome</keyword>
<protein>
    <submittedName>
        <fullName evidence="2">CAP domain-containing protein</fullName>
    </submittedName>
</protein>
<dbReference type="Proteomes" id="UP001254165">
    <property type="component" value="Unassembled WGS sequence"/>
</dbReference>
<comment type="caution">
    <text evidence="2">The sequence shown here is derived from an EMBL/GenBank/DDBJ whole genome shotgun (WGS) entry which is preliminary data.</text>
</comment>
<evidence type="ECO:0000313" key="2">
    <source>
        <dbReference type="EMBL" id="MDT8899464.1"/>
    </source>
</evidence>
<proteinExistence type="predicted"/>
<feature type="signal peptide" evidence="1">
    <location>
        <begin position="1"/>
        <end position="25"/>
    </location>
</feature>
<dbReference type="Gene3D" id="3.40.33.10">
    <property type="entry name" value="CAP"/>
    <property type="match status" value="1"/>
</dbReference>
<evidence type="ECO:0000313" key="3">
    <source>
        <dbReference type="Proteomes" id="UP001254165"/>
    </source>
</evidence>
<dbReference type="SUPFAM" id="SSF55797">
    <property type="entry name" value="PR-1-like"/>
    <property type="match status" value="1"/>
</dbReference>
<dbReference type="EMBL" id="JAUHMF010000004">
    <property type="protein sequence ID" value="MDT8899464.1"/>
    <property type="molecule type" value="Genomic_DNA"/>
</dbReference>
<evidence type="ECO:0000256" key="1">
    <source>
        <dbReference type="SAM" id="SignalP"/>
    </source>
</evidence>
<organism evidence="2 3">
    <name type="scientific">Thermanaerothrix solaris</name>
    <dbReference type="NCBI Taxonomy" id="3058434"/>
    <lineage>
        <taxon>Bacteria</taxon>
        <taxon>Bacillati</taxon>
        <taxon>Chloroflexota</taxon>
        <taxon>Anaerolineae</taxon>
        <taxon>Anaerolineales</taxon>
        <taxon>Anaerolineaceae</taxon>
        <taxon>Thermanaerothrix</taxon>
    </lineage>
</organism>
<gene>
    <name evidence="2" type="ORF">QYE77_14460</name>
</gene>
<name>A0ABU3NRL9_9CHLR</name>
<feature type="chain" id="PRO_5045685941" evidence="1">
    <location>
        <begin position="26"/>
        <end position="426"/>
    </location>
</feature>
<sequence length="426" mass="46043">MKGKKLLFWVGIICLLMMSVGVAHAQSLPWVEVWVAVRDGQTGAVIADAQVEIPQCATLPADSCTRYGVWDGTRQVYLLKVPRLEAYEVVVSRSGYAAEVRSGTAVDPVTTWEVRLYPASAPLRPRVFLPLILQAGSTPPPVYNPTAAVARLNWWRQYVGSAPRVEGNLELHSNCRAHARWMVNLQTAAHTEDPGLPGYTTEGDFCGQAANIGFGVDVFPSDEQAVDALMASPFHALLALDRRLVEVGFGSARLDTAWSGSYYGVALDVFHGLDYGRNVSYPWTFPGNGRPLPLLAYDGRGEPNPLTACPGYTPPTGPVLIAAFGEGEVQVAESSLLDGSTALAHCVVTAGNYINPNPSLQQQGRTALWAQGAVMIIPRQPLAPGKVYVLRVRTTDNRLAVAYLSAPPNEMLGQALNPVWMQVLKP</sequence>